<dbReference type="InterPro" id="IPR028082">
    <property type="entry name" value="Peripla_BP_I"/>
</dbReference>
<evidence type="ECO:0000259" key="5">
    <source>
        <dbReference type="Pfam" id="PF13407"/>
    </source>
</evidence>
<geneLocation type="plasmid" evidence="7">
    <name>prapfh23b</name>
</geneLocation>
<dbReference type="RefSeq" id="WP_054186323.1">
    <property type="nucleotide sequence ID" value="NZ_CP035000.1"/>
</dbReference>
<keyword evidence="4" id="KW-0574">Periplasm</keyword>
<dbReference type="AlphaFoldDB" id="A0AAE6C4K1"/>
<evidence type="ECO:0000256" key="1">
    <source>
        <dbReference type="ARBA" id="ARBA00004196"/>
    </source>
</evidence>
<evidence type="ECO:0000256" key="2">
    <source>
        <dbReference type="ARBA" id="ARBA00007639"/>
    </source>
</evidence>
<comment type="similarity">
    <text evidence="2 4">Belongs to the bacterial solute-binding protein 2 family.</text>
</comment>
<keyword evidence="6" id="KW-0614">Plasmid</keyword>
<reference evidence="6 7" key="1">
    <citation type="submission" date="2019-01" db="EMBL/GenBank/DDBJ databases">
        <title>Genomic insights into the origins and evolution of symbiotic genes in the Phaseolus vulgaris microsymbionts.</title>
        <authorList>
            <person name="Tong W."/>
        </authorList>
    </citation>
    <scope>NUCLEOTIDE SEQUENCE [LARGE SCALE GENOMIC DNA]</scope>
    <source>
        <strain evidence="6 7">FH23</strain>
        <plasmid evidence="7">prapfh23b</plasmid>
    </source>
</reference>
<dbReference type="SUPFAM" id="SSF53822">
    <property type="entry name" value="Periplasmic binding protein-like I"/>
    <property type="match status" value="1"/>
</dbReference>
<dbReference type="GO" id="GO:0042882">
    <property type="term" value="P:L-arabinose transmembrane transport"/>
    <property type="evidence" value="ECO:0007669"/>
    <property type="project" value="UniProtKB-UniRule"/>
</dbReference>
<comment type="subcellular location">
    <subcellularLocation>
        <location evidence="1">Cell envelope</location>
    </subcellularLocation>
    <subcellularLocation>
        <location evidence="4">Periplasm</location>
    </subcellularLocation>
</comment>
<dbReference type="GO" id="GO:0030246">
    <property type="term" value="F:carbohydrate binding"/>
    <property type="evidence" value="ECO:0007669"/>
    <property type="project" value="UniProtKB-ARBA"/>
</dbReference>
<dbReference type="Gene3D" id="3.40.50.2300">
    <property type="match status" value="2"/>
</dbReference>
<evidence type="ECO:0000313" key="7">
    <source>
        <dbReference type="Proteomes" id="UP000220927"/>
    </source>
</evidence>
<keyword evidence="4" id="KW-0813">Transport</keyword>
<protein>
    <recommendedName>
        <fullName evidence="4">L-arabinose-binding periplasmic protein</fullName>
        <shortName evidence="4">ABP</shortName>
    </recommendedName>
</protein>
<dbReference type="PANTHER" id="PTHR46847:SF1">
    <property type="entry name" value="D-ALLOSE-BINDING PERIPLASMIC PROTEIN-RELATED"/>
    <property type="match status" value="1"/>
</dbReference>
<dbReference type="InterPro" id="IPR025997">
    <property type="entry name" value="SBP_2_dom"/>
</dbReference>
<feature type="signal peptide" evidence="4">
    <location>
        <begin position="1"/>
        <end position="22"/>
    </location>
</feature>
<dbReference type="PIRSF" id="PIRSF002816">
    <property type="entry name" value="AraF"/>
    <property type="match status" value="1"/>
</dbReference>
<name>A0AAE6C4K1_9HYPH</name>
<accession>A0AAE6C4K1</accession>
<sequence>MKFIGILIGLLIGPCLALPANAAETIKLGYIYKMGDAPWFVREIEGAKKRAKEIGVELLVQDVQTDSNLAVTTMDTYIGDGVDGIAIVAPDRAIGPVVTEKARTAGIPLIAVDDDIKSDNGSVVPYVGINGFDMGKRVGDEIAALIRAEGWQSDFANVKVGSVEDQKADTCMQRNRGAQAALFSAYPELKEKVISIPYDNSMVSAIDAVSTTMTANPDAQKWVFFACNDDGVLGAVRATENSAMPAADVIGVGFDGSRSCEAFGSGTPSGFRATMWIDSANDGAIGIQALYDLIKNATPMKDIYYVDPTKIDASNFDSMKQVLGCK</sequence>
<organism evidence="6 7">
    <name type="scientific">Rhizobium acidisoli</name>
    <dbReference type="NCBI Taxonomy" id="1538158"/>
    <lineage>
        <taxon>Bacteria</taxon>
        <taxon>Pseudomonadati</taxon>
        <taxon>Pseudomonadota</taxon>
        <taxon>Alphaproteobacteria</taxon>
        <taxon>Hyphomicrobiales</taxon>
        <taxon>Rhizobiaceae</taxon>
        <taxon>Rhizobium/Agrobacterium group</taxon>
        <taxon>Rhizobium</taxon>
    </lineage>
</organism>
<dbReference type="KEGG" id="rad:CO657_28740"/>
<proteinExistence type="inferred from homology"/>
<dbReference type="Proteomes" id="UP000220927">
    <property type="component" value="Plasmid pRapFH23b"/>
</dbReference>
<dbReference type="GO" id="GO:0030313">
    <property type="term" value="C:cell envelope"/>
    <property type="evidence" value="ECO:0007669"/>
    <property type="project" value="UniProtKB-SubCell"/>
</dbReference>
<dbReference type="PANTHER" id="PTHR46847">
    <property type="entry name" value="D-ALLOSE-BINDING PERIPLASMIC PROTEIN-RELATED"/>
    <property type="match status" value="1"/>
</dbReference>
<gene>
    <name evidence="6" type="ORF">CO657_28740</name>
</gene>
<evidence type="ECO:0000256" key="3">
    <source>
        <dbReference type="ARBA" id="ARBA00022729"/>
    </source>
</evidence>
<keyword evidence="3 4" id="KW-0732">Signal</keyword>
<dbReference type="GO" id="GO:0042597">
    <property type="term" value="C:periplasmic space"/>
    <property type="evidence" value="ECO:0007669"/>
    <property type="project" value="UniProtKB-SubCell"/>
</dbReference>
<dbReference type="EMBL" id="CP035000">
    <property type="protein sequence ID" value="QAS81840.1"/>
    <property type="molecule type" value="Genomic_DNA"/>
</dbReference>
<evidence type="ECO:0000313" key="6">
    <source>
        <dbReference type="EMBL" id="QAS81840.1"/>
    </source>
</evidence>
<feature type="domain" description="Periplasmic binding protein" evidence="5">
    <location>
        <begin position="30"/>
        <end position="296"/>
    </location>
</feature>
<evidence type="ECO:0000256" key="4">
    <source>
        <dbReference type="PIRNR" id="PIRNR002816"/>
    </source>
</evidence>
<keyword evidence="4" id="KW-0762">Sugar transport</keyword>
<feature type="chain" id="PRO_5041785841" description="L-arabinose-binding periplasmic protein" evidence="4">
    <location>
        <begin position="23"/>
        <end position="326"/>
    </location>
</feature>
<dbReference type="InterPro" id="IPR026266">
    <property type="entry name" value="AraF"/>
</dbReference>
<keyword evidence="7" id="KW-1185">Reference proteome</keyword>
<dbReference type="Pfam" id="PF13407">
    <property type="entry name" value="Peripla_BP_4"/>
    <property type="match status" value="1"/>
</dbReference>